<dbReference type="EMBL" id="JAOL01000139">
    <property type="protein sequence ID" value="EUA88572.1"/>
    <property type="molecule type" value="Genomic_DNA"/>
</dbReference>
<name>A0ABN0QVB5_MYCUL</name>
<organism evidence="1 2">
    <name type="scientific">Mycobacterium ulcerans str. Harvey</name>
    <dbReference type="NCBI Taxonomy" id="1299332"/>
    <lineage>
        <taxon>Bacteria</taxon>
        <taxon>Bacillati</taxon>
        <taxon>Actinomycetota</taxon>
        <taxon>Actinomycetes</taxon>
        <taxon>Mycobacteriales</taxon>
        <taxon>Mycobacteriaceae</taxon>
        <taxon>Mycobacterium</taxon>
        <taxon>Mycobacterium ulcerans group</taxon>
    </lineage>
</organism>
<proteinExistence type="predicted"/>
<reference evidence="1 2" key="1">
    <citation type="submission" date="2014-01" db="EMBL/GenBank/DDBJ databases">
        <authorList>
            <person name="Dobos K."/>
            <person name="Lenaerts A."/>
            <person name="Ordway D."/>
            <person name="DeGroote M.A."/>
            <person name="Parker T."/>
            <person name="Sizemore C."/>
            <person name="Tallon L.J."/>
            <person name="Sadzewicz L.K."/>
            <person name="Sengamalay N."/>
            <person name="Fraser C.M."/>
            <person name="Hine E."/>
            <person name="Shefchek K.A."/>
            <person name="Das S.P."/>
            <person name="Tettelin H."/>
        </authorList>
    </citation>
    <scope>NUCLEOTIDE SEQUENCE [LARGE SCALE GENOMIC DNA]</scope>
    <source>
        <strain evidence="1 2">Harvey</strain>
    </source>
</reference>
<dbReference type="Proteomes" id="UP000020681">
    <property type="component" value="Unassembled WGS sequence"/>
</dbReference>
<evidence type="ECO:0000313" key="1">
    <source>
        <dbReference type="EMBL" id="EUA88572.1"/>
    </source>
</evidence>
<sequence length="43" mass="4610">MARITARLHDGQFTSTAPLFTDRLPACDGLRRPTGVASPLGEL</sequence>
<protein>
    <submittedName>
        <fullName evidence="1">Uncharacterized protein</fullName>
    </submittedName>
</protein>
<accession>A0ABN0QVB5</accession>
<comment type="caution">
    <text evidence="1">The sequence shown here is derived from an EMBL/GenBank/DDBJ whole genome shotgun (WGS) entry which is preliminary data.</text>
</comment>
<keyword evidence="2" id="KW-1185">Reference proteome</keyword>
<evidence type="ECO:0000313" key="2">
    <source>
        <dbReference type="Proteomes" id="UP000020681"/>
    </source>
</evidence>
<gene>
    <name evidence="1" type="ORF">I551_5021</name>
</gene>